<accession>K2FYJ3</accession>
<feature type="transmembrane region" description="Helical" evidence="2">
    <location>
        <begin position="161"/>
        <end position="183"/>
    </location>
</feature>
<organism evidence="3">
    <name type="scientific">uncultured bacterium</name>
    <name type="common">gcode 4</name>
    <dbReference type="NCBI Taxonomy" id="1234023"/>
    <lineage>
        <taxon>Bacteria</taxon>
        <taxon>environmental samples</taxon>
    </lineage>
</organism>
<proteinExistence type="predicted"/>
<keyword evidence="2" id="KW-1133">Transmembrane helix</keyword>
<keyword evidence="2" id="KW-0812">Transmembrane</keyword>
<evidence type="ECO:0000313" key="3">
    <source>
        <dbReference type="EMBL" id="EKE28013.1"/>
    </source>
</evidence>
<dbReference type="AlphaFoldDB" id="K2FYJ3"/>
<keyword evidence="2" id="KW-0472">Membrane</keyword>
<name>K2FYJ3_9BACT</name>
<evidence type="ECO:0000256" key="1">
    <source>
        <dbReference type="SAM" id="Coils"/>
    </source>
</evidence>
<gene>
    <name evidence="3" type="ORF">ACD_3C00111G0030</name>
</gene>
<dbReference type="EMBL" id="AMFJ01000385">
    <property type="protein sequence ID" value="EKE28013.1"/>
    <property type="molecule type" value="Genomic_DNA"/>
</dbReference>
<evidence type="ECO:0000256" key="2">
    <source>
        <dbReference type="SAM" id="Phobius"/>
    </source>
</evidence>
<comment type="caution">
    <text evidence="3">The sequence shown here is derived from an EMBL/GenBank/DDBJ whole genome shotgun (WGS) entry which is preliminary data.</text>
</comment>
<protein>
    <submittedName>
        <fullName evidence="3">Uncharacterized protein</fullName>
    </submittedName>
</protein>
<reference evidence="3" key="1">
    <citation type="journal article" date="2012" name="Science">
        <title>Fermentation, hydrogen, and sulfur metabolism in multiple uncultivated bacterial phyla.</title>
        <authorList>
            <person name="Wrighton K.C."/>
            <person name="Thomas B.C."/>
            <person name="Sharon I."/>
            <person name="Miller C.S."/>
            <person name="Castelle C.J."/>
            <person name="VerBerkmoes N.C."/>
            <person name="Wilkins M.J."/>
            <person name="Hettich R.L."/>
            <person name="Lipton M.S."/>
            <person name="Williams K.H."/>
            <person name="Long P.E."/>
            <person name="Banfield J.F."/>
        </authorList>
    </citation>
    <scope>NUCLEOTIDE SEQUENCE [LARGE SCALE GENOMIC DNA]</scope>
</reference>
<keyword evidence="1" id="KW-0175">Coiled coil</keyword>
<sequence length="185" mass="22360">MYSIDREQAAKELNMSTRTIDRYIRAWKIRSQKRWKKVFLHDQDIKIFKTWWIQEDYEIIEPASEVIFDTWFVTKAIDSTRNYKNLYEDTQKIIEKKDEIIKDISYRLGKAEVELKNSIPMLEYKKTTFLLESSNNKIAEEKKEMNDNLENLKEKVRNQELINIMLIAIFSIMLIVVFFVWFANV</sequence>
<feature type="coiled-coil region" evidence="1">
    <location>
        <begin position="131"/>
        <end position="162"/>
    </location>
</feature>